<dbReference type="Proteomes" id="UP000271098">
    <property type="component" value="Unassembled WGS sequence"/>
</dbReference>
<dbReference type="InterPro" id="IPR008993">
    <property type="entry name" value="TIMP-like_OB-fold"/>
</dbReference>
<evidence type="ECO:0000313" key="1">
    <source>
        <dbReference type="EMBL" id="VDK55806.1"/>
    </source>
</evidence>
<evidence type="ECO:0000313" key="3">
    <source>
        <dbReference type="WBParaSite" id="GPUH_0000672701-mRNA-1"/>
    </source>
</evidence>
<dbReference type="Gene3D" id="2.40.50.120">
    <property type="match status" value="1"/>
</dbReference>
<name>A0A183DDC7_9BILA</name>
<proteinExistence type="predicted"/>
<dbReference type="EMBL" id="UYRT01016241">
    <property type="protein sequence ID" value="VDK55806.1"/>
    <property type="molecule type" value="Genomic_DNA"/>
</dbReference>
<reference evidence="3" key="1">
    <citation type="submission" date="2016-06" db="UniProtKB">
        <authorList>
            <consortium name="WormBaseParasite"/>
        </authorList>
    </citation>
    <scope>IDENTIFICATION</scope>
</reference>
<keyword evidence="2" id="KW-1185">Reference proteome</keyword>
<dbReference type="WBParaSite" id="GPUH_0000672701-mRNA-1">
    <property type="protein sequence ID" value="GPUH_0000672701-mRNA-1"/>
    <property type="gene ID" value="GPUH_0000672701"/>
</dbReference>
<accession>A0A183DDC7</accession>
<dbReference type="OrthoDB" id="126772at2759"/>
<organism evidence="3">
    <name type="scientific">Gongylonema pulchrum</name>
    <dbReference type="NCBI Taxonomy" id="637853"/>
    <lineage>
        <taxon>Eukaryota</taxon>
        <taxon>Metazoa</taxon>
        <taxon>Ecdysozoa</taxon>
        <taxon>Nematoda</taxon>
        <taxon>Chromadorea</taxon>
        <taxon>Rhabditida</taxon>
        <taxon>Spirurina</taxon>
        <taxon>Spiruromorpha</taxon>
        <taxon>Spiruroidea</taxon>
        <taxon>Gongylonematidae</taxon>
        <taxon>Gongylonema</taxon>
    </lineage>
</organism>
<protein>
    <submittedName>
        <fullName evidence="3">Secreted protein</fullName>
    </submittedName>
</protein>
<sequence length="74" mass="8456">MFLFSDAQNICLIFVCFEDLLQICESVLNERDTKIIPLNELNGLFYLNSSLIPIHLDTLDRLNAILRGTGVFHT</sequence>
<dbReference type="AlphaFoldDB" id="A0A183DDC7"/>
<gene>
    <name evidence="1" type="ORF">GPUH_LOCUS6719</name>
</gene>
<reference evidence="1 2" key="2">
    <citation type="submission" date="2018-11" db="EMBL/GenBank/DDBJ databases">
        <authorList>
            <consortium name="Pathogen Informatics"/>
        </authorList>
    </citation>
    <scope>NUCLEOTIDE SEQUENCE [LARGE SCALE GENOMIC DNA]</scope>
</reference>
<evidence type="ECO:0000313" key="2">
    <source>
        <dbReference type="Proteomes" id="UP000271098"/>
    </source>
</evidence>